<organism evidence="2 3">
    <name type="scientific">Thalassobaculum fulvum</name>
    <dbReference type="NCBI Taxonomy" id="1633335"/>
    <lineage>
        <taxon>Bacteria</taxon>
        <taxon>Pseudomonadati</taxon>
        <taxon>Pseudomonadota</taxon>
        <taxon>Alphaproteobacteria</taxon>
        <taxon>Rhodospirillales</taxon>
        <taxon>Thalassobaculaceae</taxon>
        <taxon>Thalassobaculum</taxon>
    </lineage>
</organism>
<accession>A0A918XV68</accession>
<evidence type="ECO:0008006" key="4">
    <source>
        <dbReference type="Google" id="ProtNLM"/>
    </source>
</evidence>
<gene>
    <name evidence="2" type="ORF">GCM10017083_36430</name>
</gene>
<keyword evidence="3" id="KW-1185">Reference proteome</keyword>
<dbReference type="Proteomes" id="UP000630353">
    <property type="component" value="Unassembled WGS sequence"/>
</dbReference>
<feature type="compositionally biased region" description="Polar residues" evidence="1">
    <location>
        <begin position="87"/>
        <end position="100"/>
    </location>
</feature>
<dbReference type="PROSITE" id="PS51257">
    <property type="entry name" value="PROKAR_LIPOPROTEIN"/>
    <property type="match status" value="1"/>
</dbReference>
<evidence type="ECO:0000256" key="1">
    <source>
        <dbReference type="SAM" id="MobiDB-lite"/>
    </source>
</evidence>
<evidence type="ECO:0000313" key="2">
    <source>
        <dbReference type="EMBL" id="GHD56453.1"/>
    </source>
</evidence>
<proteinExistence type="predicted"/>
<dbReference type="RefSeq" id="WP_189992289.1">
    <property type="nucleotide sequence ID" value="NZ_BMZS01000009.1"/>
</dbReference>
<dbReference type="AlphaFoldDB" id="A0A918XV68"/>
<reference evidence="2" key="2">
    <citation type="submission" date="2020-09" db="EMBL/GenBank/DDBJ databases">
        <authorList>
            <person name="Sun Q."/>
            <person name="Kim S."/>
        </authorList>
    </citation>
    <scope>NUCLEOTIDE SEQUENCE</scope>
    <source>
        <strain evidence="2">KCTC 42651</strain>
    </source>
</reference>
<dbReference type="Pfam" id="PF11233">
    <property type="entry name" value="DUF3035"/>
    <property type="match status" value="2"/>
</dbReference>
<protein>
    <recommendedName>
        <fullName evidence="4">Beta-barrel assembly machine subunit BamF</fullName>
    </recommendedName>
</protein>
<feature type="region of interest" description="Disordered" evidence="1">
    <location>
        <begin position="53"/>
        <end position="109"/>
    </location>
</feature>
<name>A0A918XV68_9PROT</name>
<reference evidence="2" key="1">
    <citation type="journal article" date="2014" name="Int. J. Syst. Evol. Microbiol.">
        <title>Complete genome sequence of Corynebacterium casei LMG S-19264T (=DSM 44701T), isolated from a smear-ripened cheese.</title>
        <authorList>
            <consortium name="US DOE Joint Genome Institute (JGI-PGF)"/>
            <person name="Walter F."/>
            <person name="Albersmeier A."/>
            <person name="Kalinowski J."/>
            <person name="Ruckert C."/>
        </authorList>
    </citation>
    <scope>NUCLEOTIDE SEQUENCE</scope>
    <source>
        <strain evidence="2">KCTC 42651</strain>
    </source>
</reference>
<dbReference type="EMBL" id="BMZS01000009">
    <property type="protein sequence ID" value="GHD56453.1"/>
    <property type="molecule type" value="Genomic_DNA"/>
</dbReference>
<sequence>MGNWKARRRSAAIAGMVAVAALLGGCSQFRGALGYDKDPPDEFQVVARAPLALPPNYDLRPPEPGADRPQELSPSESAAERILGRRSATSSVPAAGSQTGPAVRAAPRAPVGIQSSGETALREQLQLDRAEPNIRQIVNRETADFVYETEYPIDKLLFWKEKPPPGVLLDAEKESKRLRENSALGRPVDTGETPSIQRRRGGILEGLF</sequence>
<evidence type="ECO:0000313" key="3">
    <source>
        <dbReference type="Proteomes" id="UP000630353"/>
    </source>
</evidence>
<dbReference type="InterPro" id="IPR021395">
    <property type="entry name" value="DUF3035"/>
</dbReference>
<feature type="region of interest" description="Disordered" evidence="1">
    <location>
        <begin position="184"/>
        <end position="208"/>
    </location>
</feature>
<comment type="caution">
    <text evidence="2">The sequence shown here is derived from an EMBL/GenBank/DDBJ whole genome shotgun (WGS) entry which is preliminary data.</text>
</comment>